<accession>A0ABM1DXP7</accession>
<evidence type="ECO:0000256" key="1">
    <source>
        <dbReference type="ARBA" id="ARBA00022723"/>
    </source>
</evidence>
<evidence type="ECO:0000259" key="6">
    <source>
        <dbReference type="PROSITE" id="PS50023"/>
    </source>
</evidence>
<sequence>MDLMTPRMFGSCHNVDYKSPVANYATVRPPRRRRSTPVSQLPLSQQPVFFWTSPALGPFHPAQLVIPDDDGDDNMSKTSKDSGSFCSMSDLPGFGYDRRPINPDFKTDTLRSKESGYSESEPDFELCNKTFSYSDCSALSDGAVVVRGGGARGHGRGERTERRRGGGGDGGGVRRKQKMPCAETCAHRCVDDASSSSAARCQTTTCGDCECVTCDAEAAVAPLTLKTSGAEEEEPTGERCTACGFTVCDDRVSLKGAIYHAVCFKCSRCV</sequence>
<feature type="region of interest" description="Disordered" evidence="5">
    <location>
        <begin position="97"/>
        <end position="119"/>
    </location>
</feature>
<evidence type="ECO:0000256" key="2">
    <source>
        <dbReference type="ARBA" id="ARBA00022833"/>
    </source>
</evidence>
<feature type="domain" description="LIM zinc-binding" evidence="6">
    <location>
        <begin position="238"/>
        <end position="270"/>
    </location>
</feature>
<proteinExistence type="predicted"/>
<organism evidence="7 8">
    <name type="scientific">Priapulus caudatus</name>
    <name type="common">Priapulid worm</name>
    <dbReference type="NCBI Taxonomy" id="37621"/>
    <lineage>
        <taxon>Eukaryota</taxon>
        <taxon>Metazoa</taxon>
        <taxon>Ecdysozoa</taxon>
        <taxon>Scalidophora</taxon>
        <taxon>Priapulida</taxon>
        <taxon>Priapulimorpha</taxon>
        <taxon>Priapulimorphida</taxon>
        <taxon>Priapulidae</taxon>
        <taxon>Priapulus</taxon>
    </lineage>
</organism>
<gene>
    <name evidence="8" type="primary">LOC106807029</name>
</gene>
<feature type="region of interest" description="Disordered" evidence="5">
    <location>
        <begin position="149"/>
        <end position="175"/>
    </location>
</feature>
<dbReference type="GeneID" id="106807029"/>
<keyword evidence="1 4" id="KW-0479">Metal-binding</keyword>
<protein>
    <submittedName>
        <fullName evidence="8">Uncharacterized protein LOC106807029</fullName>
    </submittedName>
</protein>
<keyword evidence="3 4" id="KW-0440">LIM domain</keyword>
<dbReference type="PROSITE" id="PS50023">
    <property type="entry name" value="LIM_DOMAIN_2"/>
    <property type="match status" value="1"/>
</dbReference>
<evidence type="ECO:0000313" key="7">
    <source>
        <dbReference type="Proteomes" id="UP000695022"/>
    </source>
</evidence>
<reference evidence="8" key="1">
    <citation type="submission" date="2025-08" db="UniProtKB">
        <authorList>
            <consortium name="RefSeq"/>
        </authorList>
    </citation>
    <scope>IDENTIFICATION</scope>
</reference>
<feature type="compositionally biased region" description="Basic and acidic residues" evidence="5">
    <location>
        <begin position="155"/>
        <end position="166"/>
    </location>
</feature>
<dbReference type="Proteomes" id="UP000695022">
    <property type="component" value="Unplaced"/>
</dbReference>
<keyword evidence="2 4" id="KW-0862">Zinc</keyword>
<dbReference type="RefSeq" id="XP_014664718.1">
    <property type="nucleotide sequence ID" value="XM_014809232.1"/>
</dbReference>
<evidence type="ECO:0000256" key="3">
    <source>
        <dbReference type="ARBA" id="ARBA00023038"/>
    </source>
</evidence>
<dbReference type="Gene3D" id="2.10.110.10">
    <property type="entry name" value="Cysteine Rich Protein"/>
    <property type="match status" value="1"/>
</dbReference>
<feature type="compositionally biased region" description="Basic and acidic residues" evidence="5">
    <location>
        <begin position="97"/>
        <end position="116"/>
    </location>
</feature>
<evidence type="ECO:0000313" key="8">
    <source>
        <dbReference type="RefSeq" id="XP_014664718.1"/>
    </source>
</evidence>
<evidence type="ECO:0000256" key="5">
    <source>
        <dbReference type="SAM" id="MobiDB-lite"/>
    </source>
</evidence>
<dbReference type="InterPro" id="IPR001781">
    <property type="entry name" value="Znf_LIM"/>
</dbReference>
<evidence type="ECO:0000256" key="4">
    <source>
        <dbReference type="PROSITE-ProRule" id="PRU00125"/>
    </source>
</evidence>
<name>A0ABM1DXP7_PRICU</name>
<keyword evidence="7" id="KW-1185">Reference proteome</keyword>